<keyword evidence="3" id="KW-1185">Reference proteome</keyword>
<feature type="domain" description="F-box" evidence="1">
    <location>
        <begin position="4"/>
        <end position="44"/>
    </location>
</feature>
<dbReference type="InterPro" id="IPR001810">
    <property type="entry name" value="F-box_dom"/>
</dbReference>
<dbReference type="HOGENOM" id="CLU_2779307_0_0_1"/>
<evidence type="ECO:0000259" key="1">
    <source>
        <dbReference type="Pfam" id="PF00646"/>
    </source>
</evidence>
<dbReference type="EMBL" id="GL348719">
    <property type="protein sequence ID" value="EFH43391.1"/>
    <property type="molecule type" value="Genomic_DNA"/>
</dbReference>
<organism evidence="3">
    <name type="scientific">Arabidopsis lyrata subsp. lyrata</name>
    <name type="common">Lyre-leaved rock-cress</name>
    <dbReference type="NCBI Taxonomy" id="81972"/>
    <lineage>
        <taxon>Eukaryota</taxon>
        <taxon>Viridiplantae</taxon>
        <taxon>Streptophyta</taxon>
        <taxon>Embryophyta</taxon>
        <taxon>Tracheophyta</taxon>
        <taxon>Spermatophyta</taxon>
        <taxon>Magnoliopsida</taxon>
        <taxon>eudicotyledons</taxon>
        <taxon>Gunneridae</taxon>
        <taxon>Pentapetalae</taxon>
        <taxon>rosids</taxon>
        <taxon>malvids</taxon>
        <taxon>Brassicales</taxon>
        <taxon>Brassicaceae</taxon>
        <taxon>Camelineae</taxon>
        <taxon>Arabidopsis</taxon>
    </lineage>
</organism>
<accession>D7MF50</accession>
<gene>
    <name evidence="2" type="ORF">ARALYDRAFT_912984</name>
</gene>
<evidence type="ECO:0000313" key="3">
    <source>
        <dbReference type="Proteomes" id="UP000008694"/>
    </source>
</evidence>
<dbReference type="AlphaFoldDB" id="D7MF50"/>
<protein>
    <recommendedName>
        <fullName evidence="1">F-box domain-containing protein</fullName>
    </recommendedName>
</protein>
<sequence length="69" mass="7770">MTKFSELPTDVIISCVARVPINNYRVLSLISKLIASMITSSELFVARSAERSKETLVYCCFTDLNQVPR</sequence>
<dbReference type="Proteomes" id="UP000008694">
    <property type="component" value="Unassembled WGS sequence"/>
</dbReference>
<dbReference type="Pfam" id="PF00646">
    <property type="entry name" value="F-box"/>
    <property type="match status" value="1"/>
</dbReference>
<dbReference type="Gramene" id="scaffold_700726.1">
    <property type="protein sequence ID" value="scaffold_700726.1"/>
    <property type="gene ID" value="scaffold_700726.1"/>
</dbReference>
<name>D7MF50_ARALL</name>
<proteinExistence type="predicted"/>
<reference evidence="3" key="1">
    <citation type="journal article" date="2011" name="Nat. Genet.">
        <title>The Arabidopsis lyrata genome sequence and the basis of rapid genome size change.</title>
        <authorList>
            <person name="Hu T.T."/>
            <person name="Pattyn P."/>
            <person name="Bakker E.G."/>
            <person name="Cao J."/>
            <person name="Cheng J.-F."/>
            <person name="Clark R.M."/>
            <person name="Fahlgren N."/>
            <person name="Fawcett J.A."/>
            <person name="Grimwood J."/>
            <person name="Gundlach H."/>
            <person name="Haberer G."/>
            <person name="Hollister J.D."/>
            <person name="Ossowski S."/>
            <person name="Ottilar R.P."/>
            <person name="Salamov A.A."/>
            <person name="Schneeberger K."/>
            <person name="Spannagl M."/>
            <person name="Wang X."/>
            <person name="Yang L."/>
            <person name="Nasrallah M.E."/>
            <person name="Bergelson J."/>
            <person name="Carrington J.C."/>
            <person name="Gaut B.S."/>
            <person name="Schmutz J."/>
            <person name="Mayer K.F.X."/>
            <person name="Van de Peer Y."/>
            <person name="Grigoriev I.V."/>
            <person name="Nordborg M."/>
            <person name="Weigel D."/>
            <person name="Guo Y.-L."/>
        </authorList>
    </citation>
    <scope>NUCLEOTIDE SEQUENCE [LARGE SCALE GENOMIC DNA]</scope>
    <source>
        <strain evidence="3">cv. MN47</strain>
    </source>
</reference>
<evidence type="ECO:0000313" key="2">
    <source>
        <dbReference type="EMBL" id="EFH43391.1"/>
    </source>
</evidence>